<feature type="transmembrane region" description="Helical" evidence="1">
    <location>
        <begin position="6"/>
        <end position="25"/>
    </location>
</feature>
<keyword evidence="3" id="KW-1185">Reference proteome</keyword>
<dbReference type="EMBL" id="SLUO01000008">
    <property type="protein sequence ID" value="TCL57645.1"/>
    <property type="molecule type" value="Genomic_DNA"/>
</dbReference>
<dbReference type="OrthoDB" id="2578816at2"/>
<keyword evidence="1" id="KW-0812">Transmembrane</keyword>
<evidence type="ECO:0000313" key="2">
    <source>
        <dbReference type="EMBL" id="TCL57645.1"/>
    </source>
</evidence>
<evidence type="ECO:0000313" key="3">
    <source>
        <dbReference type="Proteomes" id="UP000295718"/>
    </source>
</evidence>
<dbReference type="AlphaFoldDB" id="A0A4R1QX30"/>
<accession>A0A4R1QX30</accession>
<proteinExistence type="predicted"/>
<evidence type="ECO:0000256" key="1">
    <source>
        <dbReference type="SAM" id="Phobius"/>
    </source>
</evidence>
<dbReference type="RefSeq" id="WP_031392488.1">
    <property type="nucleotide sequence ID" value="NZ_JPNB01000003.1"/>
</dbReference>
<gene>
    <name evidence="2" type="ORF">EDD76_108180</name>
</gene>
<reference evidence="2 3" key="1">
    <citation type="submission" date="2019-03" db="EMBL/GenBank/DDBJ databases">
        <title>Genomic Encyclopedia of Type Strains, Phase IV (KMG-IV): sequencing the most valuable type-strain genomes for metagenomic binning, comparative biology and taxonomic classification.</title>
        <authorList>
            <person name="Goeker M."/>
        </authorList>
    </citation>
    <scope>NUCLEOTIDE SEQUENCE [LARGE SCALE GENOMIC DNA]</scope>
    <source>
        <strain evidence="2 3">DSM 100556</strain>
    </source>
</reference>
<organism evidence="2 3">
    <name type="scientific">Kineothrix alysoides</name>
    <dbReference type="NCBI Taxonomy" id="1469948"/>
    <lineage>
        <taxon>Bacteria</taxon>
        <taxon>Bacillati</taxon>
        <taxon>Bacillota</taxon>
        <taxon>Clostridia</taxon>
        <taxon>Lachnospirales</taxon>
        <taxon>Lachnospiraceae</taxon>
        <taxon>Kineothrix</taxon>
    </lineage>
</organism>
<name>A0A4R1QX30_9FIRM</name>
<dbReference type="STRING" id="1469948.GCA_000732725_03866"/>
<keyword evidence="1" id="KW-0472">Membrane</keyword>
<sequence length="229" mass="26087">MESLIFPIIMLAVTLIGGGILLLFLKNGKGSRETETESAALKTAQHFINVKDIQDKYLYTRDGMIFVYLRIHSISIDLYSNSEKNVLIKTLTAELSNIQYPFKFMALSRPVDISPLITEMGEMLKYAEEKRKELLRQEILQMGGFALSGEIVERQFYIALWEKQEEGCERDLLKRASLLCEKFSTGGIMCDILTEKEIVRLLNLVNNPSYTHLEDTEITASIPIVKEVV</sequence>
<keyword evidence="1" id="KW-1133">Transmembrane helix</keyword>
<comment type="caution">
    <text evidence="2">The sequence shown here is derived from an EMBL/GenBank/DDBJ whole genome shotgun (WGS) entry which is preliminary data.</text>
</comment>
<dbReference type="Proteomes" id="UP000295718">
    <property type="component" value="Unassembled WGS sequence"/>
</dbReference>
<protein>
    <submittedName>
        <fullName evidence="2">Uncharacterized protein</fullName>
    </submittedName>
</protein>